<keyword evidence="12 16" id="KW-0456">Lyase</keyword>
<dbReference type="RefSeq" id="WP_011102728.1">
    <property type="nucleotide sequence ID" value="NC_004572.3"/>
</dbReference>
<keyword evidence="10" id="KW-0100">Branched-chain amino acid biosynthesis</keyword>
<accession>Q83FN5</accession>
<keyword evidence="10" id="KW-0028">Amino-acid biosynthesis</keyword>
<sequence>MRHGIVLEDFRAAAKVMHSKFVVHTPVIQSVMLSDLVGSPVYFKCENLQITGSYKIRGVFNYLHNLKKRSTAVVAASAGNHAQSVAYAAKQIGIKAVIFMPSSVSLPKYNATKKYGAEIILDQGDIQTLILKARRYAKKHKFVFIPPFDHRDIVVGQGTIALELLEQVPDLRTVVVPTGGGGLVAGIASAVTLAQNPSGTIFTKSGLEQPAKSGIRVVGVQAKTSASFIESMVAGKPVKVNITSHFADGIAVPKPGKITFELARCFVDRFVEVGDHEIAGAILTLLEDSKIIVEPAAASAAAAVLSKKITNLKGSTVIVLSGGNIDPMTLSQIILRGLSLRSRRLTLRAQLKDVPGQLAEFSRVVAKAEANVVAVNHSRGNYTDDNGRISFGDVFMDIDLETRGHEHSQSIVRALRDSGFVVEVLGL</sequence>
<organism evidence="16 17">
    <name type="scientific">Tropheryma whipplei (strain Twist)</name>
    <name type="common">Whipple's bacillus</name>
    <dbReference type="NCBI Taxonomy" id="203267"/>
    <lineage>
        <taxon>Bacteria</taxon>
        <taxon>Bacillati</taxon>
        <taxon>Actinomycetota</taxon>
        <taxon>Actinomycetes</taxon>
        <taxon>Micrococcales</taxon>
        <taxon>Tropherymataceae</taxon>
        <taxon>Tropheryma</taxon>
    </lineage>
</organism>
<dbReference type="CDD" id="cd01562">
    <property type="entry name" value="Thr-dehyd"/>
    <property type="match status" value="1"/>
</dbReference>
<evidence type="ECO:0000313" key="16">
    <source>
        <dbReference type="EMBL" id="AAO44778.1"/>
    </source>
</evidence>
<evidence type="ECO:0000256" key="5">
    <source>
        <dbReference type="ARBA" id="ARBA00010869"/>
    </source>
</evidence>
<evidence type="ECO:0000256" key="4">
    <source>
        <dbReference type="ARBA" id="ARBA00004958"/>
    </source>
</evidence>
<dbReference type="HOGENOM" id="CLU_021152_4_1_11"/>
<comment type="similarity">
    <text evidence="5">Belongs to the serine/threonine dehydratase family.</text>
</comment>
<dbReference type="FunFam" id="3.40.50.1100:FF:000005">
    <property type="entry name" value="Threonine dehydratase catabolic"/>
    <property type="match status" value="1"/>
</dbReference>
<feature type="domain" description="ACT" evidence="15">
    <location>
        <begin position="346"/>
        <end position="427"/>
    </location>
</feature>
<gene>
    <name evidence="16" type="primary">ilvA</name>
    <name evidence="16" type="ordered locus">TWT_681</name>
</gene>
<name>Q83FN5_TROWT</name>
<comment type="function">
    <text evidence="13">Catalyzes the anaerobic formation of alpha-ketobutyrate and ammonia from threonine in a two-step reaction. The first step involved a dehydration of threonine and a production of enamine intermediates (aminocrotonate), which tautomerizes to its imine form (iminobutyrate). Both intermediates are unstable and short-lived. The second step is the nonenzymatic hydrolysis of the enamine/imine intermediates to form 2-ketobutyrate and free ammonia. In the low water environment of the cell, the second step is accelerated by RidA.</text>
</comment>
<dbReference type="EC" id="4.3.1.19" evidence="7"/>
<dbReference type="Proteomes" id="UP000002200">
    <property type="component" value="Chromosome"/>
</dbReference>
<dbReference type="SUPFAM" id="SSF53686">
    <property type="entry name" value="Tryptophan synthase beta subunit-like PLP-dependent enzymes"/>
    <property type="match status" value="1"/>
</dbReference>
<dbReference type="InterPro" id="IPR044561">
    <property type="entry name" value="ACT_ThrD-II-like"/>
</dbReference>
<dbReference type="OrthoDB" id="9811476at2"/>
<keyword evidence="10" id="KW-0412">Isoleucine biosynthesis</keyword>
<dbReference type="InterPro" id="IPR000634">
    <property type="entry name" value="Ser/Thr_deHydtase_PyrdxlP-BS"/>
</dbReference>
<dbReference type="InterPro" id="IPR002912">
    <property type="entry name" value="ACT_dom"/>
</dbReference>
<evidence type="ECO:0000313" key="17">
    <source>
        <dbReference type="Proteomes" id="UP000002200"/>
    </source>
</evidence>
<evidence type="ECO:0000256" key="2">
    <source>
        <dbReference type="ARBA" id="ARBA00001933"/>
    </source>
</evidence>
<dbReference type="UniPathway" id="UPA00047">
    <property type="reaction ID" value="UER00054"/>
</dbReference>
<evidence type="ECO:0000259" key="15">
    <source>
        <dbReference type="PROSITE" id="PS51671"/>
    </source>
</evidence>
<evidence type="ECO:0000256" key="3">
    <source>
        <dbReference type="ARBA" id="ARBA00004810"/>
    </source>
</evidence>
<dbReference type="PROSITE" id="PS00165">
    <property type="entry name" value="DEHYDRATASE_SER_THR"/>
    <property type="match status" value="1"/>
</dbReference>
<dbReference type="SUPFAM" id="SSF55021">
    <property type="entry name" value="ACT-like"/>
    <property type="match status" value="1"/>
</dbReference>
<keyword evidence="11" id="KW-0663">Pyridoxal phosphate</keyword>
<evidence type="ECO:0000256" key="7">
    <source>
        <dbReference type="ARBA" id="ARBA00012096"/>
    </source>
</evidence>
<dbReference type="AlphaFoldDB" id="Q83FN5"/>
<evidence type="ECO:0000256" key="6">
    <source>
        <dbReference type="ARBA" id="ARBA00011447"/>
    </source>
</evidence>
<dbReference type="InterPro" id="IPR045865">
    <property type="entry name" value="ACT-like_dom_sf"/>
</dbReference>
<dbReference type="GO" id="GO:0003941">
    <property type="term" value="F:L-serine ammonia-lyase activity"/>
    <property type="evidence" value="ECO:0007669"/>
    <property type="project" value="TreeGrafter"/>
</dbReference>
<evidence type="ECO:0000256" key="10">
    <source>
        <dbReference type="ARBA" id="ARBA00022624"/>
    </source>
</evidence>
<dbReference type="InterPro" id="IPR005789">
    <property type="entry name" value="Thr_deHydtase_catblc"/>
</dbReference>
<evidence type="ECO:0000256" key="1">
    <source>
        <dbReference type="ARBA" id="ARBA00001274"/>
    </source>
</evidence>
<comment type="catalytic activity">
    <reaction evidence="1">
        <text>L-threonine = 2-oxobutanoate + NH4(+)</text>
        <dbReference type="Rhea" id="RHEA:22108"/>
        <dbReference type="ChEBI" id="CHEBI:16763"/>
        <dbReference type="ChEBI" id="CHEBI:28938"/>
        <dbReference type="ChEBI" id="CHEBI:57926"/>
        <dbReference type="EC" id="4.3.1.19"/>
    </reaction>
</comment>
<dbReference type="STRING" id="203267.TWT_681"/>
<proteinExistence type="inferred from homology"/>
<dbReference type="CDD" id="cd04886">
    <property type="entry name" value="ACT_ThrD-II-like"/>
    <property type="match status" value="1"/>
</dbReference>
<dbReference type="GO" id="GO:0009097">
    <property type="term" value="P:isoleucine biosynthetic process"/>
    <property type="evidence" value="ECO:0007669"/>
    <property type="project" value="UniProtKB-UniPathway"/>
</dbReference>
<comment type="pathway">
    <text evidence="3">Amino-acid biosynthesis; L-isoleucine biosynthesis; 2-oxobutanoate from L-threonine: step 1/1.</text>
</comment>
<keyword evidence="17" id="KW-1185">Reference proteome</keyword>
<dbReference type="Pfam" id="PF00291">
    <property type="entry name" value="PALP"/>
    <property type="match status" value="1"/>
</dbReference>
<protein>
    <recommendedName>
        <fullName evidence="8">L-threonine dehydratase catabolic TdcB</fullName>
        <ecNumber evidence="7">4.3.1.19</ecNumber>
    </recommendedName>
    <alternativeName>
        <fullName evidence="14">Threonine deaminase</fullName>
    </alternativeName>
</protein>
<evidence type="ECO:0000256" key="8">
    <source>
        <dbReference type="ARBA" id="ARBA00022248"/>
    </source>
</evidence>
<dbReference type="KEGG" id="twh:TWT_681"/>
<dbReference type="PROSITE" id="PS51671">
    <property type="entry name" value="ACT"/>
    <property type="match status" value="1"/>
</dbReference>
<dbReference type="InterPro" id="IPR001926">
    <property type="entry name" value="TrpB-like_PALP"/>
</dbReference>
<dbReference type="PANTHER" id="PTHR48078:SF6">
    <property type="entry name" value="L-THREONINE DEHYDRATASE CATABOLIC TDCB"/>
    <property type="match status" value="1"/>
</dbReference>
<evidence type="ECO:0000256" key="11">
    <source>
        <dbReference type="ARBA" id="ARBA00022898"/>
    </source>
</evidence>
<dbReference type="GO" id="GO:0006565">
    <property type="term" value="P:L-serine catabolic process"/>
    <property type="evidence" value="ECO:0007669"/>
    <property type="project" value="TreeGrafter"/>
</dbReference>
<keyword evidence="9" id="KW-0021">Allosteric enzyme</keyword>
<comment type="cofactor">
    <cofactor evidence="2">
        <name>pyridoxal 5'-phosphate</name>
        <dbReference type="ChEBI" id="CHEBI:597326"/>
    </cofactor>
</comment>
<dbReference type="InterPro" id="IPR050147">
    <property type="entry name" value="Ser/Thr_Dehydratase"/>
</dbReference>
<dbReference type="eggNOG" id="COG1171">
    <property type="taxonomic scope" value="Bacteria"/>
</dbReference>
<dbReference type="GO" id="GO:0004794">
    <property type="term" value="F:threonine deaminase activity"/>
    <property type="evidence" value="ECO:0007669"/>
    <property type="project" value="UniProtKB-EC"/>
</dbReference>
<evidence type="ECO:0000256" key="9">
    <source>
        <dbReference type="ARBA" id="ARBA00022533"/>
    </source>
</evidence>
<comment type="subunit">
    <text evidence="6">In the native structure, TdcB is in a dimeric form, whereas in the TdcB-AMP complex, it exists in a tetrameric form (dimer of dimers).</text>
</comment>
<reference evidence="16 17" key="1">
    <citation type="journal article" date="2003" name="Genome Res.">
        <title>Tropheryma whipplei twist: a human pathogenic Actinobacteria with a reduced genome.</title>
        <authorList>
            <person name="Raoult D."/>
            <person name="Ogata H."/>
            <person name="Audic S."/>
            <person name="Robert C."/>
            <person name="Suhre K."/>
            <person name="Drancourt M."/>
            <person name="Claverie J.-M."/>
        </authorList>
    </citation>
    <scope>NUCLEOTIDE SEQUENCE [LARGE SCALE GENOMIC DNA]</scope>
    <source>
        <strain evidence="16 17">Twist</strain>
    </source>
</reference>
<dbReference type="Gene3D" id="3.40.50.1100">
    <property type="match status" value="2"/>
</dbReference>
<comment type="pathway">
    <text evidence="4">Amino-acid degradation; L-threonine degradation via propanoate pathway; propanoate from L-threonine: step 1/4.</text>
</comment>
<dbReference type="GO" id="GO:0030170">
    <property type="term" value="F:pyridoxal phosphate binding"/>
    <property type="evidence" value="ECO:0007669"/>
    <property type="project" value="InterPro"/>
</dbReference>
<evidence type="ECO:0000256" key="13">
    <source>
        <dbReference type="ARBA" id="ARBA00025527"/>
    </source>
</evidence>
<dbReference type="EMBL" id="AE014184">
    <property type="protein sequence ID" value="AAO44778.1"/>
    <property type="molecule type" value="Genomic_DNA"/>
</dbReference>
<dbReference type="GO" id="GO:0006567">
    <property type="term" value="P:L-threonine catabolic process"/>
    <property type="evidence" value="ECO:0007669"/>
    <property type="project" value="InterPro"/>
</dbReference>
<dbReference type="NCBIfam" id="TIGR01127">
    <property type="entry name" value="ilvA_1Cterm"/>
    <property type="match status" value="1"/>
</dbReference>
<evidence type="ECO:0000256" key="12">
    <source>
        <dbReference type="ARBA" id="ARBA00023239"/>
    </source>
</evidence>
<dbReference type="InterPro" id="IPR036052">
    <property type="entry name" value="TrpB-like_PALP_sf"/>
</dbReference>
<evidence type="ECO:0000256" key="14">
    <source>
        <dbReference type="ARBA" id="ARBA00031427"/>
    </source>
</evidence>
<dbReference type="PANTHER" id="PTHR48078">
    <property type="entry name" value="THREONINE DEHYDRATASE, MITOCHONDRIAL-RELATED"/>
    <property type="match status" value="1"/>
</dbReference>